<evidence type="ECO:0000313" key="6">
    <source>
        <dbReference type="Proteomes" id="UP000007879"/>
    </source>
</evidence>
<reference evidence="6" key="1">
    <citation type="journal article" date="2010" name="Nature">
        <title>The Amphimedon queenslandica genome and the evolution of animal complexity.</title>
        <authorList>
            <person name="Srivastava M."/>
            <person name="Simakov O."/>
            <person name="Chapman J."/>
            <person name="Fahey B."/>
            <person name="Gauthier M.E."/>
            <person name="Mitros T."/>
            <person name="Richards G.S."/>
            <person name="Conaco C."/>
            <person name="Dacre M."/>
            <person name="Hellsten U."/>
            <person name="Larroux C."/>
            <person name="Putnam N.H."/>
            <person name="Stanke M."/>
            <person name="Adamska M."/>
            <person name="Darling A."/>
            <person name="Degnan S.M."/>
            <person name="Oakley T.H."/>
            <person name="Plachetzki D.C."/>
            <person name="Zhai Y."/>
            <person name="Adamski M."/>
            <person name="Calcino A."/>
            <person name="Cummins S.F."/>
            <person name="Goodstein D.M."/>
            <person name="Harris C."/>
            <person name="Jackson D.J."/>
            <person name="Leys S.P."/>
            <person name="Shu S."/>
            <person name="Woodcroft B.J."/>
            <person name="Vervoort M."/>
            <person name="Kosik K.S."/>
            <person name="Manning G."/>
            <person name="Degnan B.M."/>
            <person name="Rokhsar D.S."/>
        </authorList>
    </citation>
    <scope>NUCLEOTIDE SEQUENCE [LARGE SCALE GENOMIC DNA]</scope>
</reference>
<dbReference type="EnsemblMetazoa" id="Aqu2.1.14621_001">
    <property type="protein sequence ID" value="Aqu2.1.14621_001"/>
    <property type="gene ID" value="Aqu2.1.14621"/>
</dbReference>
<dbReference type="PANTHER" id="PTHR48407">
    <property type="entry name" value="CRANIOFACIAL DEVELOPMENT PROTEIN 1"/>
    <property type="match status" value="1"/>
</dbReference>
<evidence type="ECO:0000313" key="5">
    <source>
        <dbReference type="EnsemblMetazoa" id="Aqu2.1.14621_001"/>
    </source>
</evidence>
<evidence type="ECO:0000259" key="4">
    <source>
        <dbReference type="PROSITE" id="PS51279"/>
    </source>
</evidence>
<dbReference type="Proteomes" id="UP000007879">
    <property type="component" value="Unassembled WGS sequence"/>
</dbReference>
<dbReference type="InterPro" id="IPR027124">
    <property type="entry name" value="Swc5/CFDP1/2"/>
</dbReference>
<feature type="region of interest" description="Disordered" evidence="3">
    <location>
        <begin position="1"/>
        <end position="108"/>
    </location>
</feature>
<protein>
    <recommendedName>
        <fullName evidence="1">Craniofacial development protein 1</fullName>
    </recommendedName>
    <alternativeName>
        <fullName evidence="2">Bucentaur</fullName>
    </alternativeName>
</protein>
<dbReference type="FunCoup" id="A0A1X7TIH4">
    <property type="interactions" value="498"/>
</dbReference>
<accession>A0A1X7TIH4</accession>
<evidence type="ECO:0000256" key="2">
    <source>
        <dbReference type="ARBA" id="ARBA00030244"/>
    </source>
</evidence>
<dbReference type="KEGG" id="aqu:100631631"/>
<dbReference type="GO" id="GO:0000812">
    <property type="term" value="C:Swr1 complex"/>
    <property type="evidence" value="ECO:0007669"/>
    <property type="project" value="TreeGrafter"/>
</dbReference>
<dbReference type="eggNOG" id="KOG4776">
    <property type="taxonomic scope" value="Eukaryota"/>
</dbReference>
<feature type="domain" description="BCNT-C" evidence="4">
    <location>
        <begin position="158"/>
        <end position="236"/>
    </location>
</feature>
<sequence>MADEKESESDSDDEYCPNEKELREYEEESAKLMRKRKGPALSEVVDDLLEEEGAGQGEEPERVVEDEDTKKNRLDEVWMNFKKETTSTRTTNRKETNKQIEEKTEVSSVPMETIKIKKSFDFAGEEVIVEKEVPVQSNEAVQFIKSTEKSNRPSMGGVRRSGGAKALLASLNKKPKLSTLEKSKLDWDSYKKDEGLEEELTYQTKDGYLDRQSFLSRADVRQFEIERDERLKRFKRLN</sequence>
<evidence type="ECO:0000256" key="1">
    <source>
        <dbReference type="ARBA" id="ARBA00019033"/>
    </source>
</evidence>
<feature type="compositionally biased region" description="Acidic residues" evidence="3">
    <location>
        <begin position="1"/>
        <end position="16"/>
    </location>
</feature>
<evidence type="ECO:0000256" key="3">
    <source>
        <dbReference type="SAM" id="MobiDB-lite"/>
    </source>
</evidence>
<feature type="compositionally biased region" description="Basic and acidic residues" evidence="3">
    <location>
        <begin position="59"/>
        <end position="105"/>
    </location>
</feature>
<dbReference type="Pfam" id="PF07572">
    <property type="entry name" value="BCNT"/>
    <property type="match status" value="1"/>
</dbReference>
<dbReference type="STRING" id="400682.A0A1X7TIH4"/>
<gene>
    <name evidence="5" type="primary">100631631</name>
</gene>
<feature type="compositionally biased region" description="Acidic residues" evidence="3">
    <location>
        <begin position="44"/>
        <end position="53"/>
    </location>
</feature>
<name>A0A1X7TIH4_AMPQE</name>
<dbReference type="InterPro" id="IPR011421">
    <property type="entry name" value="BCNT-C"/>
</dbReference>
<dbReference type="PANTHER" id="PTHR48407:SF1">
    <property type="entry name" value="CRANIOFACIAL DEVELOPMENT PROTEIN 1"/>
    <property type="match status" value="1"/>
</dbReference>
<feature type="compositionally biased region" description="Basic and acidic residues" evidence="3">
    <location>
        <begin position="17"/>
        <end position="31"/>
    </location>
</feature>
<dbReference type="InParanoid" id="A0A1X7TIH4"/>
<reference evidence="5" key="2">
    <citation type="submission" date="2017-05" db="UniProtKB">
        <authorList>
            <consortium name="EnsemblMetazoa"/>
        </authorList>
    </citation>
    <scope>IDENTIFICATION</scope>
</reference>
<dbReference type="PROSITE" id="PS51279">
    <property type="entry name" value="BCNT_C"/>
    <property type="match status" value="1"/>
</dbReference>
<dbReference type="OrthoDB" id="445677at2759"/>
<proteinExistence type="predicted"/>
<keyword evidence="6" id="KW-1185">Reference proteome</keyword>
<organism evidence="5">
    <name type="scientific">Amphimedon queenslandica</name>
    <name type="common">Sponge</name>
    <dbReference type="NCBI Taxonomy" id="400682"/>
    <lineage>
        <taxon>Eukaryota</taxon>
        <taxon>Metazoa</taxon>
        <taxon>Porifera</taxon>
        <taxon>Demospongiae</taxon>
        <taxon>Heteroscleromorpha</taxon>
        <taxon>Haplosclerida</taxon>
        <taxon>Niphatidae</taxon>
        <taxon>Amphimedon</taxon>
    </lineage>
</organism>
<dbReference type="AlphaFoldDB" id="A0A1X7TIH4"/>
<dbReference type="EnsemblMetazoa" id="XM_020003804.1">
    <property type="protein sequence ID" value="XP_019859363.1"/>
    <property type="gene ID" value="LOC100631631"/>
</dbReference>